<dbReference type="EMBL" id="JARKNE010000007">
    <property type="protein sequence ID" value="KAK5818985.1"/>
    <property type="molecule type" value="Genomic_DNA"/>
</dbReference>
<dbReference type="Proteomes" id="UP001358586">
    <property type="component" value="Chromosome 7"/>
</dbReference>
<evidence type="ECO:0000313" key="3">
    <source>
        <dbReference type="Proteomes" id="UP001358586"/>
    </source>
</evidence>
<dbReference type="InterPro" id="IPR044824">
    <property type="entry name" value="MAIN-like"/>
</dbReference>
<comment type="caution">
    <text evidence="2">The sequence shown here is derived from an EMBL/GenBank/DDBJ whole genome shotgun (WGS) entry which is preliminary data.</text>
</comment>
<dbReference type="Pfam" id="PF10536">
    <property type="entry name" value="PMD"/>
    <property type="match status" value="1"/>
</dbReference>
<evidence type="ECO:0000313" key="2">
    <source>
        <dbReference type="EMBL" id="KAK5818985.1"/>
    </source>
</evidence>
<dbReference type="InterPro" id="IPR019557">
    <property type="entry name" value="AminoTfrase-like_pln_mobile"/>
</dbReference>
<dbReference type="PANTHER" id="PTHR46033">
    <property type="entry name" value="PROTEIN MAIN-LIKE 2"/>
    <property type="match status" value="1"/>
</dbReference>
<name>A0ABR0PCK3_GOSAR</name>
<gene>
    <name evidence="2" type="ORF">PVK06_023939</name>
</gene>
<feature type="domain" description="Aminotransferase-like plant mobile" evidence="1">
    <location>
        <begin position="22"/>
        <end position="100"/>
    </location>
</feature>
<accession>A0ABR0PCK3</accession>
<reference evidence="2 3" key="1">
    <citation type="submission" date="2023-03" db="EMBL/GenBank/DDBJ databases">
        <title>WGS of Gossypium arboreum.</title>
        <authorList>
            <person name="Yu D."/>
        </authorList>
    </citation>
    <scope>NUCLEOTIDE SEQUENCE [LARGE SCALE GENOMIC DNA]</scope>
    <source>
        <tissue evidence="2">Leaf</tissue>
    </source>
</reference>
<sequence>MVVSLICFDDKHISVTKAIMGCKLDLALISASVERWRPKTHTFHLSCGECTITLENVVLQLGLPVDEPVIMGSAIVSSKVGLCISLLGKVLDKFEGDVSSHSIECDINQWLPSSTVVVSLVATTISTSQGGTMSQATWDCPRS</sequence>
<evidence type="ECO:0000259" key="1">
    <source>
        <dbReference type="Pfam" id="PF10536"/>
    </source>
</evidence>
<organism evidence="2 3">
    <name type="scientific">Gossypium arboreum</name>
    <name type="common">Tree cotton</name>
    <name type="synonym">Gossypium nanking</name>
    <dbReference type="NCBI Taxonomy" id="29729"/>
    <lineage>
        <taxon>Eukaryota</taxon>
        <taxon>Viridiplantae</taxon>
        <taxon>Streptophyta</taxon>
        <taxon>Embryophyta</taxon>
        <taxon>Tracheophyta</taxon>
        <taxon>Spermatophyta</taxon>
        <taxon>Magnoliopsida</taxon>
        <taxon>eudicotyledons</taxon>
        <taxon>Gunneridae</taxon>
        <taxon>Pentapetalae</taxon>
        <taxon>rosids</taxon>
        <taxon>malvids</taxon>
        <taxon>Malvales</taxon>
        <taxon>Malvaceae</taxon>
        <taxon>Malvoideae</taxon>
        <taxon>Gossypium</taxon>
    </lineage>
</organism>
<protein>
    <recommendedName>
        <fullName evidence="1">Aminotransferase-like plant mobile domain-containing protein</fullName>
    </recommendedName>
</protein>
<keyword evidence="3" id="KW-1185">Reference proteome</keyword>
<proteinExistence type="predicted"/>
<dbReference type="PANTHER" id="PTHR46033:SF8">
    <property type="entry name" value="PROTEIN MAINTENANCE OF MERISTEMS-LIKE"/>
    <property type="match status" value="1"/>
</dbReference>